<comment type="similarity">
    <text evidence="1">Belongs to the short-chain dehydrogenases/reductases (SDR) family.</text>
</comment>
<evidence type="ECO:0000313" key="3">
    <source>
        <dbReference type="EMBL" id="KAF2757451.1"/>
    </source>
</evidence>
<organism evidence="3 4">
    <name type="scientific">Pseudovirgaria hyperparasitica</name>
    <dbReference type="NCBI Taxonomy" id="470096"/>
    <lineage>
        <taxon>Eukaryota</taxon>
        <taxon>Fungi</taxon>
        <taxon>Dikarya</taxon>
        <taxon>Ascomycota</taxon>
        <taxon>Pezizomycotina</taxon>
        <taxon>Dothideomycetes</taxon>
        <taxon>Dothideomycetes incertae sedis</taxon>
        <taxon>Acrospermales</taxon>
        <taxon>Acrospermaceae</taxon>
        <taxon>Pseudovirgaria</taxon>
    </lineage>
</organism>
<dbReference type="OrthoDB" id="1933717at2759"/>
<evidence type="ECO:0000256" key="1">
    <source>
        <dbReference type="ARBA" id="ARBA00006484"/>
    </source>
</evidence>
<keyword evidence="2" id="KW-0560">Oxidoreductase</keyword>
<keyword evidence="4" id="KW-1185">Reference proteome</keyword>
<evidence type="ECO:0000313" key="4">
    <source>
        <dbReference type="Proteomes" id="UP000799437"/>
    </source>
</evidence>
<dbReference type="GO" id="GO:0050664">
    <property type="term" value="F:oxidoreductase activity, acting on NAD(P)H, oxygen as acceptor"/>
    <property type="evidence" value="ECO:0007669"/>
    <property type="project" value="TreeGrafter"/>
</dbReference>
<dbReference type="PANTHER" id="PTHR43008:SF8">
    <property type="entry name" value="BENZIL REDUCTASE ((S)-BENZOIN FORMING) IRC24"/>
    <property type="match status" value="1"/>
</dbReference>
<protein>
    <submittedName>
        <fullName evidence="3">NAD(P)-binding protein</fullName>
    </submittedName>
</protein>
<name>A0A6A6W8P4_9PEZI</name>
<reference evidence="3" key="1">
    <citation type="journal article" date="2020" name="Stud. Mycol.">
        <title>101 Dothideomycetes genomes: a test case for predicting lifestyles and emergence of pathogens.</title>
        <authorList>
            <person name="Haridas S."/>
            <person name="Albert R."/>
            <person name="Binder M."/>
            <person name="Bloem J."/>
            <person name="Labutti K."/>
            <person name="Salamov A."/>
            <person name="Andreopoulos B."/>
            <person name="Baker S."/>
            <person name="Barry K."/>
            <person name="Bills G."/>
            <person name="Bluhm B."/>
            <person name="Cannon C."/>
            <person name="Castanera R."/>
            <person name="Culley D."/>
            <person name="Daum C."/>
            <person name="Ezra D."/>
            <person name="Gonzalez J."/>
            <person name="Henrissat B."/>
            <person name="Kuo A."/>
            <person name="Liang C."/>
            <person name="Lipzen A."/>
            <person name="Lutzoni F."/>
            <person name="Magnuson J."/>
            <person name="Mondo S."/>
            <person name="Nolan M."/>
            <person name="Ohm R."/>
            <person name="Pangilinan J."/>
            <person name="Park H.-J."/>
            <person name="Ramirez L."/>
            <person name="Alfaro M."/>
            <person name="Sun H."/>
            <person name="Tritt A."/>
            <person name="Yoshinaga Y."/>
            <person name="Zwiers L.-H."/>
            <person name="Turgeon B."/>
            <person name="Goodwin S."/>
            <person name="Spatafora J."/>
            <person name="Crous P."/>
            <person name="Grigoriev I."/>
        </authorList>
    </citation>
    <scope>NUCLEOTIDE SEQUENCE</scope>
    <source>
        <strain evidence="3">CBS 121739</strain>
    </source>
</reference>
<dbReference type="PANTHER" id="PTHR43008">
    <property type="entry name" value="BENZIL REDUCTASE"/>
    <property type="match status" value="1"/>
</dbReference>
<dbReference type="GO" id="GO:0016616">
    <property type="term" value="F:oxidoreductase activity, acting on the CH-OH group of donors, NAD or NADP as acceptor"/>
    <property type="evidence" value="ECO:0007669"/>
    <property type="project" value="UniProtKB-ARBA"/>
</dbReference>
<accession>A0A6A6W8P4</accession>
<dbReference type="SUPFAM" id="SSF51735">
    <property type="entry name" value="NAD(P)-binding Rossmann-fold domains"/>
    <property type="match status" value="1"/>
</dbReference>
<dbReference type="RefSeq" id="XP_033599902.1">
    <property type="nucleotide sequence ID" value="XM_033744096.1"/>
</dbReference>
<dbReference type="PRINTS" id="PR00081">
    <property type="entry name" value="GDHRDH"/>
</dbReference>
<dbReference type="Proteomes" id="UP000799437">
    <property type="component" value="Unassembled WGS sequence"/>
</dbReference>
<evidence type="ECO:0000256" key="2">
    <source>
        <dbReference type="ARBA" id="ARBA00023002"/>
    </source>
</evidence>
<dbReference type="AlphaFoldDB" id="A0A6A6W8P4"/>
<gene>
    <name evidence="3" type="ORF">EJ05DRAFT_476709</name>
</gene>
<dbReference type="InterPro" id="IPR036291">
    <property type="entry name" value="NAD(P)-bd_dom_sf"/>
</dbReference>
<dbReference type="Pfam" id="PF00106">
    <property type="entry name" value="adh_short"/>
    <property type="match status" value="1"/>
</dbReference>
<proteinExistence type="inferred from homology"/>
<dbReference type="GeneID" id="54485150"/>
<dbReference type="Gene3D" id="3.40.50.720">
    <property type="entry name" value="NAD(P)-binding Rossmann-like Domain"/>
    <property type="match status" value="1"/>
</dbReference>
<dbReference type="InterPro" id="IPR002347">
    <property type="entry name" value="SDR_fam"/>
</dbReference>
<sequence>MSDKSILLITGGNTGLGLETVKALANTKTGKAFHIIIGSRKLEAGEKAIAEVQTEFPSTKSTFESISIDVQDDASISKAFEHVKSKFGHLDVLLNNAGAGFDQEMLQGKISMREAWNKAYDINVTGTSIMVHTFLPILLKASDPRILFITSGTSTLAKMADRTLINFPQVEPGYPKDIKFSYHSYQASKTGMNMMYLHWERLLENDNIKLFAVSPGFLATGLQSNAGSKEENAAALKKMGALDPSVGGETVRMVVEGERDGDAGKIVLRDGVQAF</sequence>
<dbReference type="EMBL" id="ML996573">
    <property type="protein sequence ID" value="KAF2757451.1"/>
    <property type="molecule type" value="Genomic_DNA"/>
</dbReference>